<sequence>SIPEEVIALQRKSVVENTHKSTLNWINQFEKYHKDTNLPGKLSNISDSKQLEEELCKYFTIYRKTNGDEYSVISFQSAINAFNWYFNSKTSKIKPIDLNNKKAHPDFWQTLNRKIKTLSASGYKETNGSDALTIDK</sequence>
<dbReference type="Proteomes" id="UP000789396">
    <property type="component" value="Unassembled WGS sequence"/>
</dbReference>
<name>A0A9N9IUJ2_9GLOM</name>
<gene>
    <name evidence="1" type="ORF">RFULGI_LOCUS13678</name>
</gene>
<comment type="caution">
    <text evidence="1">The sequence shown here is derived from an EMBL/GenBank/DDBJ whole genome shotgun (WGS) entry which is preliminary data.</text>
</comment>
<organism evidence="1 2">
    <name type="scientific">Racocetra fulgida</name>
    <dbReference type="NCBI Taxonomy" id="60492"/>
    <lineage>
        <taxon>Eukaryota</taxon>
        <taxon>Fungi</taxon>
        <taxon>Fungi incertae sedis</taxon>
        <taxon>Mucoromycota</taxon>
        <taxon>Glomeromycotina</taxon>
        <taxon>Glomeromycetes</taxon>
        <taxon>Diversisporales</taxon>
        <taxon>Gigasporaceae</taxon>
        <taxon>Racocetra</taxon>
    </lineage>
</organism>
<dbReference type="AlphaFoldDB" id="A0A9N9IUJ2"/>
<feature type="non-terminal residue" evidence="1">
    <location>
        <position position="136"/>
    </location>
</feature>
<dbReference type="OrthoDB" id="2406364at2759"/>
<keyword evidence="2" id="KW-1185">Reference proteome</keyword>
<protein>
    <submittedName>
        <fullName evidence="1">11274_t:CDS:1</fullName>
    </submittedName>
</protein>
<evidence type="ECO:0000313" key="2">
    <source>
        <dbReference type="Proteomes" id="UP000789396"/>
    </source>
</evidence>
<accession>A0A9N9IUJ2</accession>
<feature type="non-terminal residue" evidence="1">
    <location>
        <position position="1"/>
    </location>
</feature>
<reference evidence="1" key="1">
    <citation type="submission" date="2021-06" db="EMBL/GenBank/DDBJ databases">
        <authorList>
            <person name="Kallberg Y."/>
            <person name="Tangrot J."/>
            <person name="Rosling A."/>
        </authorList>
    </citation>
    <scope>NUCLEOTIDE SEQUENCE</scope>
    <source>
        <strain evidence="1">IN212</strain>
    </source>
</reference>
<proteinExistence type="predicted"/>
<dbReference type="EMBL" id="CAJVPZ010036780">
    <property type="protein sequence ID" value="CAG8752096.1"/>
    <property type="molecule type" value="Genomic_DNA"/>
</dbReference>
<evidence type="ECO:0000313" key="1">
    <source>
        <dbReference type="EMBL" id="CAG8752096.1"/>
    </source>
</evidence>